<proteinExistence type="predicted"/>
<keyword evidence="2" id="KW-0413">Isomerase</keyword>
<name>A0A6B1FUC2_9CHLR</name>
<dbReference type="PANTHER" id="PTHR12110">
    <property type="entry name" value="HYDROXYPYRUVATE ISOMERASE"/>
    <property type="match status" value="1"/>
</dbReference>
<gene>
    <name evidence="2" type="ORF">F4148_05500</name>
</gene>
<dbReference type="AlphaFoldDB" id="A0A6B1FUC2"/>
<dbReference type="EMBL" id="VYDA01000209">
    <property type="protein sequence ID" value="MYH61222.1"/>
    <property type="molecule type" value="Genomic_DNA"/>
</dbReference>
<dbReference type="GO" id="GO:0016853">
    <property type="term" value="F:isomerase activity"/>
    <property type="evidence" value="ECO:0007669"/>
    <property type="project" value="UniProtKB-KW"/>
</dbReference>
<evidence type="ECO:0000259" key="1">
    <source>
        <dbReference type="Pfam" id="PF01261"/>
    </source>
</evidence>
<dbReference type="Pfam" id="PF01261">
    <property type="entry name" value="AP_endonuc_2"/>
    <property type="match status" value="1"/>
</dbReference>
<dbReference type="PANTHER" id="PTHR12110:SF21">
    <property type="entry name" value="XYLOSE ISOMERASE-LIKE TIM BARREL DOMAIN-CONTAINING PROTEIN"/>
    <property type="match status" value="1"/>
</dbReference>
<protein>
    <submittedName>
        <fullName evidence="2">Sugar phosphate isomerase/epimerase</fullName>
    </submittedName>
</protein>
<dbReference type="Gene3D" id="3.20.20.150">
    <property type="entry name" value="Divalent-metal-dependent TIM barrel enzymes"/>
    <property type="match status" value="1"/>
</dbReference>
<dbReference type="SUPFAM" id="SSF51658">
    <property type="entry name" value="Xylose isomerase-like"/>
    <property type="match status" value="1"/>
</dbReference>
<sequence>MTMFPNFSPGPLGINVPFNEAVRLAVRFGYGGLDVSIAELQQIAASQGVDAIGEQMAGNGLKFGIWTFPFPYRDDEDSWRQGLAELPARAELARSLGANRTSTYIAPADDNRNWEENYEFHLARLRPVAQILADHGIRFGLEWVGPKTLRDEKKYDFIHTMEGARQLGADLGTGQVGLLVDIFHLFTSHTDVSEVRNLTNAQVVNVHVNDAVAGRTADEQIDFERTLPAETGLTDIAGFLQALDAIGYDGPVTVEPFNQRIRELAPADAARETAESLQKSWQLAGLNS</sequence>
<organism evidence="2">
    <name type="scientific">Caldilineaceae bacterium SB0675_bin_29</name>
    <dbReference type="NCBI Taxonomy" id="2605266"/>
    <lineage>
        <taxon>Bacteria</taxon>
        <taxon>Bacillati</taxon>
        <taxon>Chloroflexota</taxon>
        <taxon>Caldilineae</taxon>
        <taxon>Caldilineales</taxon>
        <taxon>Caldilineaceae</taxon>
    </lineage>
</organism>
<dbReference type="InterPro" id="IPR013022">
    <property type="entry name" value="Xyl_isomerase-like_TIM-brl"/>
</dbReference>
<reference evidence="2" key="1">
    <citation type="submission" date="2019-09" db="EMBL/GenBank/DDBJ databases">
        <title>Characterisation of the sponge microbiome using genome-centric metagenomics.</title>
        <authorList>
            <person name="Engelberts J.P."/>
            <person name="Robbins S.J."/>
            <person name="De Goeij J.M."/>
            <person name="Aranda M."/>
            <person name="Bell S.C."/>
            <person name="Webster N.S."/>
        </authorList>
    </citation>
    <scope>NUCLEOTIDE SEQUENCE</scope>
    <source>
        <strain evidence="2">SB0675_bin_29</strain>
    </source>
</reference>
<dbReference type="InterPro" id="IPR050312">
    <property type="entry name" value="IolE/XylAMocC-like"/>
</dbReference>
<dbReference type="InterPro" id="IPR036237">
    <property type="entry name" value="Xyl_isomerase-like_sf"/>
</dbReference>
<accession>A0A6B1FUC2</accession>
<comment type="caution">
    <text evidence="2">The sequence shown here is derived from an EMBL/GenBank/DDBJ whole genome shotgun (WGS) entry which is preliminary data.</text>
</comment>
<feature type="domain" description="Xylose isomerase-like TIM barrel" evidence="1">
    <location>
        <begin position="22"/>
        <end position="279"/>
    </location>
</feature>
<evidence type="ECO:0000313" key="2">
    <source>
        <dbReference type="EMBL" id="MYH61222.1"/>
    </source>
</evidence>